<dbReference type="Pfam" id="PF04294">
    <property type="entry name" value="VanW"/>
    <property type="match status" value="1"/>
</dbReference>
<evidence type="ECO:0000256" key="1">
    <source>
        <dbReference type="SAM" id="MobiDB-lite"/>
    </source>
</evidence>
<feature type="compositionally biased region" description="Low complexity" evidence="1">
    <location>
        <begin position="724"/>
        <end position="737"/>
    </location>
</feature>
<keyword evidence="2" id="KW-0472">Membrane</keyword>
<protein>
    <submittedName>
        <fullName evidence="4">VanW family protein</fullName>
    </submittedName>
</protein>
<organism evidence="4 5">
    <name type="scientific">Prauserella oleivorans</name>
    <dbReference type="NCBI Taxonomy" id="1478153"/>
    <lineage>
        <taxon>Bacteria</taxon>
        <taxon>Bacillati</taxon>
        <taxon>Actinomycetota</taxon>
        <taxon>Actinomycetes</taxon>
        <taxon>Pseudonocardiales</taxon>
        <taxon>Pseudonocardiaceae</taxon>
        <taxon>Prauserella</taxon>
    </lineage>
</organism>
<proteinExistence type="predicted"/>
<dbReference type="EMBL" id="JBHUOF010000049">
    <property type="protein sequence ID" value="MFD2802776.1"/>
    <property type="molecule type" value="Genomic_DNA"/>
</dbReference>
<dbReference type="InterPro" id="IPR007391">
    <property type="entry name" value="Vancomycin_resist_VanW"/>
</dbReference>
<comment type="caution">
    <text evidence="4">The sequence shown here is derived from an EMBL/GenBank/DDBJ whole genome shotgun (WGS) entry which is preliminary data.</text>
</comment>
<feature type="compositionally biased region" description="Pro residues" evidence="1">
    <location>
        <begin position="648"/>
        <end position="682"/>
    </location>
</feature>
<keyword evidence="5" id="KW-1185">Reference proteome</keyword>
<gene>
    <name evidence="4" type="ORF">ACFS2C_25625</name>
</gene>
<evidence type="ECO:0000313" key="4">
    <source>
        <dbReference type="EMBL" id="MFD2802776.1"/>
    </source>
</evidence>
<feature type="domain" description="YoaR-like putative peptidoglycan binding" evidence="3">
    <location>
        <begin position="336"/>
        <end position="392"/>
    </location>
</feature>
<reference evidence="5" key="1">
    <citation type="journal article" date="2019" name="Int. J. Syst. Evol. Microbiol.">
        <title>The Global Catalogue of Microorganisms (GCM) 10K type strain sequencing project: providing services to taxonomists for standard genome sequencing and annotation.</title>
        <authorList>
            <consortium name="The Broad Institute Genomics Platform"/>
            <consortium name="The Broad Institute Genome Sequencing Center for Infectious Disease"/>
            <person name="Wu L."/>
            <person name="Ma J."/>
        </authorList>
    </citation>
    <scope>NUCLEOTIDE SEQUENCE [LARGE SCALE GENOMIC DNA]</scope>
    <source>
        <strain evidence="5">IBRC-M 10906</strain>
    </source>
</reference>
<name>A0ABW5WHW1_9PSEU</name>
<dbReference type="PANTHER" id="PTHR35788:SF1">
    <property type="entry name" value="EXPORTED PROTEIN"/>
    <property type="match status" value="1"/>
</dbReference>
<feature type="transmembrane region" description="Helical" evidence="2">
    <location>
        <begin position="87"/>
        <end position="107"/>
    </location>
</feature>
<dbReference type="RefSeq" id="WP_377395893.1">
    <property type="nucleotide sequence ID" value="NZ_JBHSAN010000054.1"/>
</dbReference>
<dbReference type="PANTHER" id="PTHR35788">
    <property type="entry name" value="EXPORTED PROTEIN-RELATED"/>
    <property type="match status" value="1"/>
</dbReference>
<dbReference type="Pfam" id="PF12229">
    <property type="entry name" value="PG_binding_4"/>
    <property type="match status" value="1"/>
</dbReference>
<feature type="region of interest" description="Disordered" evidence="1">
    <location>
        <begin position="642"/>
        <end position="759"/>
    </location>
</feature>
<accession>A0ABW5WHW1</accession>
<keyword evidence="2" id="KW-1133">Transmembrane helix</keyword>
<evidence type="ECO:0000313" key="5">
    <source>
        <dbReference type="Proteomes" id="UP001597478"/>
    </source>
</evidence>
<dbReference type="Proteomes" id="UP001597478">
    <property type="component" value="Unassembled WGS sequence"/>
</dbReference>
<sequence length="759" mass="80298">MHEEHDRPRWDGDPGSPPDPDWPEAGPLSHEPAWPNDPAAHRDDVPAAFSAYPALRYGDEAEGLAADLLEPRGPTAPPPGRRVRRGIGIAFMVFGGSAAVFVLLYLLDLLMSIGDVPRGVTVAGVEVGGMSRAAAESTLRRELQPRLTDPLPVRAGDVSARLDPTSAGLGLDWAGTVERAGSQPLNPLTRLTSFFVTREVGVAATTDDERLRAALGTLATERINHGVTEGGVGFRAVAGGDGAVRPYAIQPRQGQWLTDFDAAMAAVKAGWLTEDAVTVPVHVTPARTSPAGVREALDRTRPLVSGPVTVRGAGSTVALTPKQIGDALRYTPIGDGDLRMDLDRASLERILSPRLRGTEQQAADARIVFASSGPSVAPAEPGRDIDWQRTFAPFFQVAGRQQDRVLPVVYNVRSPGVSTQELASLGIKEVVGEFTTDGLEGAVAQNVETIAAAVNGAVVRPGETFSLDARTGSRTASQGYVTAPLHEDGSGPPVIGGGVSQFTSTLYNAAYLAGLGDAGHTHHTHYVDRYPPARDAVSLRDDGSSVDLSFTNDLARGVAVQAFTDGDSVTVRIWGTRQYRVESSTGPRTDIEAPPVDRQLDASCTPSPGAEGFTVSDTRVLYDVGTGREVRRETQAVRYEPVVRVVCGPPPTSPEEPEPTPPDDPTGTPPEEPPRPGPPASPDSPGRPGTSEPPETSDEPETSDAPENSRTYSQTQPPPETSEPPETTEPSSEVSEPTEPPDTDDESAEEQDVTVDQDG</sequence>
<feature type="compositionally biased region" description="Low complexity" evidence="1">
    <location>
        <begin position="683"/>
        <end position="694"/>
    </location>
</feature>
<feature type="compositionally biased region" description="Acidic residues" evidence="1">
    <location>
        <begin position="739"/>
        <end position="759"/>
    </location>
</feature>
<evidence type="ECO:0000259" key="3">
    <source>
        <dbReference type="Pfam" id="PF12229"/>
    </source>
</evidence>
<feature type="region of interest" description="Disordered" evidence="1">
    <location>
        <begin position="1"/>
        <end position="42"/>
    </location>
</feature>
<feature type="compositionally biased region" description="Basic and acidic residues" evidence="1">
    <location>
        <begin position="1"/>
        <end position="12"/>
    </location>
</feature>
<dbReference type="InterPro" id="IPR052913">
    <property type="entry name" value="Glycopeptide_resist_protein"/>
</dbReference>
<dbReference type="InterPro" id="IPR022029">
    <property type="entry name" value="YoaR-like_PG-bd"/>
</dbReference>
<feature type="compositionally biased region" description="Polar residues" evidence="1">
    <location>
        <begin position="705"/>
        <end position="715"/>
    </location>
</feature>
<keyword evidence="2" id="KW-0812">Transmembrane</keyword>
<evidence type="ECO:0000256" key="2">
    <source>
        <dbReference type="SAM" id="Phobius"/>
    </source>
</evidence>
<feature type="compositionally biased region" description="Acidic residues" evidence="1">
    <location>
        <begin position="695"/>
        <end position="704"/>
    </location>
</feature>